<gene>
    <name evidence="4" type="ORF">BSTOLATCC_MIC61051</name>
</gene>
<dbReference type="SUPFAM" id="SSF52058">
    <property type="entry name" value="L domain-like"/>
    <property type="match status" value="1"/>
</dbReference>
<dbReference type="EMBL" id="CAJZBQ010000058">
    <property type="protein sequence ID" value="CAG9334434.1"/>
    <property type="molecule type" value="Genomic_DNA"/>
</dbReference>
<evidence type="ECO:0000313" key="5">
    <source>
        <dbReference type="Proteomes" id="UP001162131"/>
    </source>
</evidence>
<reference evidence="4" key="1">
    <citation type="submission" date="2021-09" db="EMBL/GenBank/DDBJ databases">
        <authorList>
            <consortium name="AG Swart"/>
            <person name="Singh M."/>
            <person name="Singh A."/>
            <person name="Seah K."/>
            <person name="Emmerich C."/>
        </authorList>
    </citation>
    <scope>NUCLEOTIDE SEQUENCE</scope>
    <source>
        <strain evidence="4">ATCC30299</strain>
    </source>
</reference>
<dbReference type="AlphaFoldDB" id="A0AAU9K892"/>
<keyword evidence="5" id="KW-1185">Reference proteome</keyword>
<dbReference type="InterPro" id="IPR050836">
    <property type="entry name" value="SDS22/Internalin_LRR"/>
</dbReference>
<dbReference type="PROSITE" id="PS51450">
    <property type="entry name" value="LRR"/>
    <property type="match status" value="3"/>
</dbReference>
<proteinExistence type="predicted"/>
<accession>A0AAU9K892</accession>
<dbReference type="Gene3D" id="3.80.10.10">
    <property type="entry name" value="Ribonuclease Inhibitor"/>
    <property type="match status" value="2"/>
</dbReference>
<evidence type="ECO:0000256" key="2">
    <source>
        <dbReference type="ARBA" id="ARBA00022737"/>
    </source>
</evidence>
<evidence type="ECO:0000313" key="4">
    <source>
        <dbReference type="EMBL" id="CAG9334434.1"/>
    </source>
</evidence>
<protein>
    <submittedName>
        <fullName evidence="4">Uncharacterized protein</fullName>
    </submittedName>
</protein>
<evidence type="ECO:0000256" key="3">
    <source>
        <dbReference type="SAM" id="Coils"/>
    </source>
</evidence>
<dbReference type="PANTHER" id="PTHR46652">
    <property type="entry name" value="LEUCINE-RICH REPEAT AND IQ DOMAIN-CONTAINING PROTEIN 1-RELATED"/>
    <property type="match status" value="1"/>
</dbReference>
<dbReference type="InterPro" id="IPR025875">
    <property type="entry name" value="Leu-rich_rpt_4"/>
</dbReference>
<name>A0AAU9K892_9CILI</name>
<dbReference type="InterPro" id="IPR001611">
    <property type="entry name" value="Leu-rich_rpt"/>
</dbReference>
<keyword evidence="3" id="KW-0175">Coiled coil</keyword>
<keyword evidence="1" id="KW-0433">Leucine-rich repeat</keyword>
<comment type="caution">
    <text evidence="4">The sequence shown here is derived from an EMBL/GenBank/DDBJ whole genome shotgun (WGS) entry which is preliminary data.</text>
</comment>
<dbReference type="Proteomes" id="UP001162131">
    <property type="component" value="Unassembled WGS sequence"/>
</dbReference>
<sequence length="625" mass="72519">MEDALSVELIQVCSGNEQIATLKTLEVAFTHISRLDNLHYCYNLQELSLIETGQLVTLSGVERVAHSLEILRIIGCELPAIEPFINELHQLRELILIRNSITKIENLEGCPLLTKLWLFGNQITKIENLESNSYIRELWLQENKIETVEALSTLVNLQDLHLSENPIATFNDIREISKLSVIRNLSFGGVDFQACPVTELEGYTEFVLSTISSPYLQILDGKWISQETRDSAKNDYIQEALKLQERLSSIEHEHRTLLMHLDSKNRENEEQLKYIQRMLVDDLHALRTEIENGKSKILKENSRLKALRHKSEETLKQDLQVVKGKYNKELDRTFRDLQEQAQNDSDLYEESIKALEFEEKVAISLIDILYSTEGKIIYNELNASNPEYKFVENICQIKNFKNHYVEIRKIYQIADSVPREASFTYYYIKVSENDLKAILIDKSLTDGLDLRTNLMNCLRDEKGNFLIFVVRTTEGLGDEGEYITIYENDLDKIIFDYLILIQQSTYSVSGNFREITDQRLLAFISDSPDLPIGMFENLKLLEREAIEKYNEHLRRIWGELDPASMDKLKEQDEEINGLLTMADSLREQIENERKVQAQLLQDMRINIKDQTVPPLMVPSENRKNK</sequence>
<dbReference type="SMART" id="SM00365">
    <property type="entry name" value="LRR_SD22"/>
    <property type="match status" value="4"/>
</dbReference>
<feature type="coiled-coil region" evidence="3">
    <location>
        <begin position="568"/>
        <end position="606"/>
    </location>
</feature>
<evidence type="ECO:0000256" key="1">
    <source>
        <dbReference type="ARBA" id="ARBA00022614"/>
    </source>
</evidence>
<dbReference type="PANTHER" id="PTHR46652:SF3">
    <property type="entry name" value="LEUCINE-RICH REPEAT-CONTAINING PROTEIN 9"/>
    <property type="match status" value="1"/>
</dbReference>
<organism evidence="4 5">
    <name type="scientific">Blepharisma stoltei</name>
    <dbReference type="NCBI Taxonomy" id="1481888"/>
    <lineage>
        <taxon>Eukaryota</taxon>
        <taxon>Sar</taxon>
        <taxon>Alveolata</taxon>
        <taxon>Ciliophora</taxon>
        <taxon>Postciliodesmatophora</taxon>
        <taxon>Heterotrichea</taxon>
        <taxon>Heterotrichida</taxon>
        <taxon>Blepharismidae</taxon>
        <taxon>Blepharisma</taxon>
    </lineage>
</organism>
<dbReference type="InterPro" id="IPR032675">
    <property type="entry name" value="LRR_dom_sf"/>
</dbReference>
<dbReference type="Pfam" id="PF12799">
    <property type="entry name" value="LRR_4"/>
    <property type="match status" value="1"/>
</dbReference>
<keyword evidence="2" id="KW-0677">Repeat</keyword>